<gene>
    <name evidence="3" type="ORF">ASPWEDRAFT_645277</name>
</gene>
<dbReference type="GeneID" id="63754598"/>
<feature type="signal peptide" evidence="2">
    <location>
        <begin position="1"/>
        <end position="17"/>
    </location>
</feature>
<keyword evidence="4" id="KW-1185">Reference proteome</keyword>
<dbReference type="Proteomes" id="UP000184383">
    <property type="component" value="Unassembled WGS sequence"/>
</dbReference>
<dbReference type="STRING" id="1073089.A0A1L9RAU2"/>
<feature type="compositionally biased region" description="Low complexity" evidence="1">
    <location>
        <begin position="170"/>
        <end position="193"/>
    </location>
</feature>
<accession>A0A1L9RAU2</accession>
<reference evidence="4" key="1">
    <citation type="journal article" date="2017" name="Genome Biol.">
        <title>Comparative genomics reveals high biological diversity and specific adaptations in the industrially and medically important fungal genus Aspergillus.</title>
        <authorList>
            <person name="de Vries R.P."/>
            <person name="Riley R."/>
            <person name="Wiebenga A."/>
            <person name="Aguilar-Osorio G."/>
            <person name="Amillis S."/>
            <person name="Uchima C.A."/>
            <person name="Anderluh G."/>
            <person name="Asadollahi M."/>
            <person name="Askin M."/>
            <person name="Barry K."/>
            <person name="Battaglia E."/>
            <person name="Bayram O."/>
            <person name="Benocci T."/>
            <person name="Braus-Stromeyer S.A."/>
            <person name="Caldana C."/>
            <person name="Canovas D."/>
            <person name="Cerqueira G.C."/>
            <person name="Chen F."/>
            <person name="Chen W."/>
            <person name="Choi C."/>
            <person name="Clum A."/>
            <person name="Dos Santos R.A."/>
            <person name="Damasio A.R."/>
            <person name="Diallinas G."/>
            <person name="Emri T."/>
            <person name="Fekete E."/>
            <person name="Flipphi M."/>
            <person name="Freyberg S."/>
            <person name="Gallo A."/>
            <person name="Gournas C."/>
            <person name="Habgood R."/>
            <person name="Hainaut M."/>
            <person name="Harispe M.L."/>
            <person name="Henrissat B."/>
            <person name="Hilden K.S."/>
            <person name="Hope R."/>
            <person name="Hossain A."/>
            <person name="Karabika E."/>
            <person name="Karaffa L."/>
            <person name="Karanyi Z."/>
            <person name="Krasevec N."/>
            <person name="Kuo A."/>
            <person name="Kusch H."/>
            <person name="LaButti K."/>
            <person name="Lagendijk E.L."/>
            <person name="Lapidus A."/>
            <person name="Levasseur A."/>
            <person name="Lindquist E."/>
            <person name="Lipzen A."/>
            <person name="Logrieco A.F."/>
            <person name="MacCabe A."/>
            <person name="Maekelae M.R."/>
            <person name="Malavazi I."/>
            <person name="Melin P."/>
            <person name="Meyer V."/>
            <person name="Mielnichuk N."/>
            <person name="Miskei M."/>
            <person name="Molnar A.P."/>
            <person name="Mule G."/>
            <person name="Ngan C.Y."/>
            <person name="Orejas M."/>
            <person name="Orosz E."/>
            <person name="Ouedraogo J.P."/>
            <person name="Overkamp K.M."/>
            <person name="Park H.-S."/>
            <person name="Perrone G."/>
            <person name="Piumi F."/>
            <person name="Punt P.J."/>
            <person name="Ram A.F."/>
            <person name="Ramon A."/>
            <person name="Rauscher S."/>
            <person name="Record E."/>
            <person name="Riano-Pachon D.M."/>
            <person name="Robert V."/>
            <person name="Roehrig J."/>
            <person name="Ruller R."/>
            <person name="Salamov A."/>
            <person name="Salih N.S."/>
            <person name="Samson R.A."/>
            <person name="Sandor E."/>
            <person name="Sanguinetti M."/>
            <person name="Schuetze T."/>
            <person name="Sepcic K."/>
            <person name="Shelest E."/>
            <person name="Sherlock G."/>
            <person name="Sophianopoulou V."/>
            <person name="Squina F.M."/>
            <person name="Sun H."/>
            <person name="Susca A."/>
            <person name="Todd R.B."/>
            <person name="Tsang A."/>
            <person name="Unkles S.E."/>
            <person name="van de Wiele N."/>
            <person name="van Rossen-Uffink D."/>
            <person name="Oliveira J.V."/>
            <person name="Vesth T.C."/>
            <person name="Visser J."/>
            <person name="Yu J.-H."/>
            <person name="Zhou M."/>
            <person name="Andersen M.R."/>
            <person name="Archer D.B."/>
            <person name="Baker S.E."/>
            <person name="Benoit I."/>
            <person name="Brakhage A.A."/>
            <person name="Braus G.H."/>
            <person name="Fischer R."/>
            <person name="Frisvad J.C."/>
            <person name="Goldman G.H."/>
            <person name="Houbraken J."/>
            <person name="Oakley B."/>
            <person name="Pocsi I."/>
            <person name="Scazzocchio C."/>
            <person name="Seiboth B."/>
            <person name="vanKuyk P.A."/>
            <person name="Wortman J."/>
            <person name="Dyer P.S."/>
            <person name="Grigoriev I.V."/>
        </authorList>
    </citation>
    <scope>NUCLEOTIDE SEQUENCE [LARGE SCALE GENOMIC DNA]</scope>
    <source>
        <strain evidence="4">DTO 134E9</strain>
    </source>
</reference>
<protein>
    <submittedName>
        <fullName evidence="3">Uncharacterized protein</fullName>
    </submittedName>
</protein>
<keyword evidence="2" id="KW-0732">Signal</keyword>
<feature type="compositionally biased region" description="Polar residues" evidence="1">
    <location>
        <begin position="199"/>
        <end position="209"/>
    </location>
</feature>
<proteinExistence type="predicted"/>
<evidence type="ECO:0000256" key="2">
    <source>
        <dbReference type="SAM" id="SignalP"/>
    </source>
</evidence>
<dbReference type="RefSeq" id="XP_040685685.1">
    <property type="nucleotide sequence ID" value="XM_040838750.1"/>
</dbReference>
<organism evidence="3 4">
    <name type="scientific">Aspergillus wentii DTO 134E9</name>
    <dbReference type="NCBI Taxonomy" id="1073089"/>
    <lineage>
        <taxon>Eukaryota</taxon>
        <taxon>Fungi</taxon>
        <taxon>Dikarya</taxon>
        <taxon>Ascomycota</taxon>
        <taxon>Pezizomycotina</taxon>
        <taxon>Eurotiomycetes</taxon>
        <taxon>Eurotiomycetidae</taxon>
        <taxon>Eurotiales</taxon>
        <taxon>Aspergillaceae</taxon>
        <taxon>Aspergillus</taxon>
        <taxon>Aspergillus subgen. Cremei</taxon>
    </lineage>
</organism>
<dbReference type="AlphaFoldDB" id="A0A1L9RAU2"/>
<dbReference type="PANTHER" id="PTHR40640">
    <property type="entry name" value="ANCHORED GLYCOPROTEIN, PUTATIVE (AFU_ORTHOLOGUE AFUA_8G04860)-RELATED"/>
    <property type="match status" value="1"/>
</dbReference>
<evidence type="ECO:0000256" key="1">
    <source>
        <dbReference type="SAM" id="MobiDB-lite"/>
    </source>
</evidence>
<feature type="chain" id="PRO_5013132331" evidence="2">
    <location>
        <begin position="18"/>
        <end position="231"/>
    </location>
</feature>
<evidence type="ECO:0000313" key="4">
    <source>
        <dbReference type="Proteomes" id="UP000184383"/>
    </source>
</evidence>
<sequence length="231" mass="22765">MRFQSLTILASVAAVAAESTVTLFLPGFYDGSYVASIASTEGPMTAYALSCPAGADSNDCGLPPDGLTVLQGSTSMAFSATYENEYISEGCKFEGTSLATCVALQSGSFTSVATTITINPTMLGNGGGFLPVVVTATNTAALSASTGASPSATTATETGVSTTATSFVVSSTPTDSASTTLSTATSSSSPQTTGADAEQSPTPTSNLALPQVTGNARWAAGAAIAAALVAF</sequence>
<dbReference type="PANTHER" id="PTHR40640:SF1">
    <property type="entry name" value="ANCHORED GLYCOPROTEIN, PUTATIVE (AFU_ORTHOLOGUE AFUA_8G04860)-RELATED"/>
    <property type="match status" value="1"/>
</dbReference>
<feature type="region of interest" description="Disordered" evidence="1">
    <location>
        <begin position="170"/>
        <end position="209"/>
    </location>
</feature>
<dbReference type="VEuPathDB" id="FungiDB:ASPWEDRAFT_645277"/>
<dbReference type="EMBL" id="KV878215">
    <property type="protein sequence ID" value="OJJ32008.1"/>
    <property type="molecule type" value="Genomic_DNA"/>
</dbReference>
<dbReference type="OrthoDB" id="4991875at2759"/>
<evidence type="ECO:0000313" key="3">
    <source>
        <dbReference type="EMBL" id="OJJ32008.1"/>
    </source>
</evidence>
<name>A0A1L9RAU2_ASPWE</name>